<dbReference type="InterPro" id="IPR010839">
    <property type="entry name" value="AtuA_N"/>
</dbReference>
<dbReference type="GeneID" id="19404724"/>
<evidence type="ECO:0000259" key="2">
    <source>
        <dbReference type="Pfam" id="PF23544"/>
    </source>
</evidence>
<evidence type="ECO:0008006" key="5">
    <source>
        <dbReference type="Google" id="ProtNLM"/>
    </source>
</evidence>
<dbReference type="HOGENOM" id="CLU_012617_0_1_1"/>
<evidence type="ECO:0000313" key="3">
    <source>
        <dbReference type="EMBL" id="EOA87412.1"/>
    </source>
</evidence>
<dbReference type="OrthoDB" id="10265871at2759"/>
<feature type="domain" description="Acyclic terpene utilisation N-terminal" evidence="1">
    <location>
        <begin position="9"/>
        <end position="469"/>
    </location>
</feature>
<proteinExistence type="predicted"/>
<dbReference type="AlphaFoldDB" id="R0KH64"/>
<dbReference type="PANTHER" id="PTHR47585:SF2">
    <property type="entry name" value="DUF1446 DOMAIN PROTEIN (AFU_ORTHOLOGUE AFUA_6G11420)"/>
    <property type="match status" value="1"/>
</dbReference>
<sequence>MAPAIRRPVRVGGASGGFSDRVRAIASLAKDDVDVIVGDWLSEMTMTMHGTGKMRNKEHMLEARTLEEKLNYAMFAENFMDCFTPAIKDVATRGIKVCVNAGASDTELLAQLVDKTCREAGYPLKVAWIEGDDVTGTVKSMLGKGEGFQSLMHNKSVAEWGLEPVCAQCYLGGLGIARALSEGADVVIAGRVSDASPIIGAAAWWHEWTSDQFDELAGSLVIGHLLECAAYVSGGYCSDFRSLLAQGKHINMGFPICAIDNKGEGVMYKEKNTGGCMTVASVTSQLLYEIQGPLYYNCDVTADLTDINIEQIGEDQVKVSGVKGLPPPPTTKVGITGFAGWQAEYHIYLVGLHIEEKCRWIEEQVQYELGEELLKKFTLLKFMQNGSSPIDARNQDVATVDFRIFAQSRDRELLNMRNPKGFFRISMVNFLMSCPGASLGNDVRQAEGKPYYEYHPSLLPQSAVQQRVHCIWAGDAADGFKDGKKSIDMPLAPSFREYPRQQPSYETTSPVPLSHFGPTVRLPLGSIVLGRSGDKCSDANVGFFVRHADEWEWLRSLLTIDKIKELLGPEEYTGNPIDRFEMQNVRAVHFLLHDHLDRGYDACSTYDTLGKNVCEYLRAKSVDIPVAFVQRGVL</sequence>
<reference evidence="3 4" key="1">
    <citation type="journal article" date="2012" name="PLoS Pathog.">
        <title>Diverse lifestyles and strategies of plant pathogenesis encoded in the genomes of eighteen Dothideomycetes fungi.</title>
        <authorList>
            <person name="Ohm R.A."/>
            <person name="Feau N."/>
            <person name="Henrissat B."/>
            <person name="Schoch C.L."/>
            <person name="Horwitz B.A."/>
            <person name="Barry K.W."/>
            <person name="Condon B.J."/>
            <person name="Copeland A.C."/>
            <person name="Dhillon B."/>
            <person name="Glaser F."/>
            <person name="Hesse C.N."/>
            <person name="Kosti I."/>
            <person name="LaButti K."/>
            <person name="Lindquist E.A."/>
            <person name="Lucas S."/>
            <person name="Salamov A.A."/>
            <person name="Bradshaw R.E."/>
            <person name="Ciuffetti L."/>
            <person name="Hamelin R.C."/>
            <person name="Kema G.H.J."/>
            <person name="Lawrence C."/>
            <person name="Scott J.A."/>
            <person name="Spatafora J.W."/>
            <person name="Turgeon B.G."/>
            <person name="de Wit P.J.G.M."/>
            <person name="Zhong S."/>
            <person name="Goodwin S.B."/>
            <person name="Grigoriev I.V."/>
        </authorList>
    </citation>
    <scope>NUCLEOTIDE SEQUENCE [LARGE SCALE GENOMIC DNA]</scope>
    <source>
        <strain evidence="4">28A</strain>
    </source>
</reference>
<dbReference type="EMBL" id="KB908592">
    <property type="protein sequence ID" value="EOA87412.1"/>
    <property type="molecule type" value="Genomic_DNA"/>
</dbReference>
<reference evidence="3 4" key="2">
    <citation type="journal article" date="2013" name="PLoS Genet.">
        <title>Comparative genome structure, secondary metabolite, and effector coding capacity across Cochliobolus pathogens.</title>
        <authorList>
            <person name="Condon B.J."/>
            <person name="Leng Y."/>
            <person name="Wu D."/>
            <person name="Bushley K.E."/>
            <person name="Ohm R.A."/>
            <person name="Otillar R."/>
            <person name="Martin J."/>
            <person name="Schackwitz W."/>
            <person name="Grimwood J."/>
            <person name="MohdZainudin N."/>
            <person name="Xue C."/>
            <person name="Wang R."/>
            <person name="Manning V.A."/>
            <person name="Dhillon B."/>
            <person name="Tu Z.J."/>
            <person name="Steffenson B.J."/>
            <person name="Salamov A."/>
            <person name="Sun H."/>
            <person name="Lowry S."/>
            <person name="LaButti K."/>
            <person name="Han J."/>
            <person name="Copeland A."/>
            <person name="Lindquist E."/>
            <person name="Barry K."/>
            <person name="Schmutz J."/>
            <person name="Baker S.E."/>
            <person name="Ciuffetti L.M."/>
            <person name="Grigoriev I.V."/>
            <person name="Zhong S."/>
            <person name="Turgeon B.G."/>
        </authorList>
    </citation>
    <scope>NUCLEOTIDE SEQUENCE [LARGE SCALE GENOMIC DNA]</scope>
    <source>
        <strain evidence="4">28A</strain>
    </source>
</reference>
<dbReference type="Pfam" id="PF07287">
    <property type="entry name" value="AtuA"/>
    <property type="match status" value="1"/>
</dbReference>
<dbReference type="RefSeq" id="XP_008025147.1">
    <property type="nucleotide sequence ID" value="XM_008026956.1"/>
</dbReference>
<name>R0KH64_EXST2</name>
<dbReference type="InterPro" id="IPR056362">
    <property type="entry name" value="AtuA-like_ferredoxin_dom"/>
</dbReference>
<dbReference type="Pfam" id="PF23544">
    <property type="entry name" value="AtuA_ferredoxin"/>
    <property type="match status" value="1"/>
</dbReference>
<keyword evidence="4" id="KW-1185">Reference proteome</keyword>
<evidence type="ECO:0000313" key="4">
    <source>
        <dbReference type="Proteomes" id="UP000016935"/>
    </source>
</evidence>
<organism evidence="3 4">
    <name type="scientific">Exserohilum turcicum (strain 28A)</name>
    <name type="common">Northern leaf blight fungus</name>
    <name type="synonym">Setosphaeria turcica</name>
    <dbReference type="NCBI Taxonomy" id="671987"/>
    <lineage>
        <taxon>Eukaryota</taxon>
        <taxon>Fungi</taxon>
        <taxon>Dikarya</taxon>
        <taxon>Ascomycota</taxon>
        <taxon>Pezizomycotina</taxon>
        <taxon>Dothideomycetes</taxon>
        <taxon>Pleosporomycetidae</taxon>
        <taxon>Pleosporales</taxon>
        <taxon>Pleosporineae</taxon>
        <taxon>Pleosporaceae</taxon>
        <taxon>Exserohilum</taxon>
    </lineage>
</organism>
<feature type="domain" description="AtuA-like ferredoxin-fold" evidence="2">
    <location>
        <begin position="523"/>
        <end position="621"/>
    </location>
</feature>
<dbReference type="PANTHER" id="PTHR47585">
    <property type="match status" value="1"/>
</dbReference>
<protein>
    <recommendedName>
        <fullName evidence="5">DUF1446-domain-containing protein</fullName>
    </recommendedName>
</protein>
<gene>
    <name evidence="3" type="ORF">SETTUDRAFT_41749</name>
</gene>
<dbReference type="Proteomes" id="UP000016935">
    <property type="component" value="Unassembled WGS sequence"/>
</dbReference>
<evidence type="ECO:0000259" key="1">
    <source>
        <dbReference type="Pfam" id="PF07287"/>
    </source>
</evidence>
<dbReference type="eggNOG" id="ENOG502QS8D">
    <property type="taxonomic scope" value="Eukaryota"/>
</dbReference>
<accession>R0KH64</accession>